<name>A0AAD6YFD7_9AGAR</name>
<keyword evidence="2" id="KW-1185">Reference proteome</keyword>
<protein>
    <submittedName>
        <fullName evidence="1">Uncharacterized protein</fullName>
    </submittedName>
</protein>
<gene>
    <name evidence="1" type="ORF">GGX14DRAFT_394623</name>
</gene>
<organism evidence="1 2">
    <name type="scientific">Mycena pura</name>
    <dbReference type="NCBI Taxonomy" id="153505"/>
    <lineage>
        <taxon>Eukaryota</taxon>
        <taxon>Fungi</taxon>
        <taxon>Dikarya</taxon>
        <taxon>Basidiomycota</taxon>
        <taxon>Agaricomycotina</taxon>
        <taxon>Agaricomycetes</taxon>
        <taxon>Agaricomycetidae</taxon>
        <taxon>Agaricales</taxon>
        <taxon>Marasmiineae</taxon>
        <taxon>Mycenaceae</taxon>
        <taxon>Mycena</taxon>
    </lineage>
</organism>
<proteinExistence type="predicted"/>
<dbReference type="EMBL" id="JARJCW010000028">
    <property type="protein sequence ID" value="KAJ7210395.1"/>
    <property type="molecule type" value="Genomic_DNA"/>
</dbReference>
<sequence length="236" mass="25834">MPTGHWHSCVTVDLQDTSKASQTCGQTSDSVMLVMRPLCSDGSVSSTGALARAGLHERKPQLRWMGRMRFGILGSGQPLTIEMEGVQKCFNTRQLLELGVGHQIAEARRPGPRGSFSSAPQFFGPGAHIAQAEITRGERCQCPHKTSFDWRCATLYLCWWVSHGRASCKEAVQRKDCDSAATGVRPPVVIFTMFVLRALRPALTSAPNRGALRFGVARKVAGKKEDIVEDEKATVH</sequence>
<dbReference type="Proteomes" id="UP001219525">
    <property type="component" value="Unassembled WGS sequence"/>
</dbReference>
<reference evidence="1" key="1">
    <citation type="submission" date="2023-03" db="EMBL/GenBank/DDBJ databases">
        <title>Massive genome expansion in bonnet fungi (Mycena s.s.) driven by repeated elements and novel gene families across ecological guilds.</title>
        <authorList>
            <consortium name="Lawrence Berkeley National Laboratory"/>
            <person name="Harder C.B."/>
            <person name="Miyauchi S."/>
            <person name="Viragh M."/>
            <person name="Kuo A."/>
            <person name="Thoen E."/>
            <person name="Andreopoulos B."/>
            <person name="Lu D."/>
            <person name="Skrede I."/>
            <person name="Drula E."/>
            <person name="Henrissat B."/>
            <person name="Morin E."/>
            <person name="Kohler A."/>
            <person name="Barry K."/>
            <person name="LaButti K."/>
            <person name="Morin E."/>
            <person name="Salamov A."/>
            <person name="Lipzen A."/>
            <person name="Mereny Z."/>
            <person name="Hegedus B."/>
            <person name="Baldrian P."/>
            <person name="Stursova M."/>
            <person name="Weitz H."/>
            <person name="Taylor A."/>
            <person name="Grigoriev I.V."/>
            <person name="Nagy L.G."/>
            <person name="Martin F."/>
            <person name="Kauserud H."/>
        </authorList>
    </citation>
    <scope>NUCLEOTIDE SEQUENCE</scope>
    <source>
        <strain evidence="1">9144</strain>
    </source>
</reference>
<evidence type="ECO:0000313" key="2">
    <source>
        <dbReference type="Proteomes" id="UP001219525"/>
    </source>
</evidence>
<evidence type="ECO:0000313" key="1">
    <source>
        <dbReference type="EMBL" id="KAJ7210395.1"/>
    </source>
</evidence>
<accession>A0AAD6YFD7</accession>
<comment type="caution">
    <text evidence="1">The sequence shown here is derived from an EMBL/GenBank/DDBJ whole genome shotgun (WGS) entry which is preliminary data.</text>
</comment>
<dbReference type="AlphaFoldDB" id="A0AAD6YFD7"/>